<dbReference type="CDD" id="cd00093">
    <property type="entry name" value="HTH_XRE"/>
    <property type="match status" value="1"/>
</dbReference>
<feature type="compositionally biased region" description="Low complexity" evidence="1">
    <location>
        <begin position="98"/>
        <end position="145"/>
    </location>
</feature>
<dbReference type="RefSeq" id="WP_392884458.1">
    <property type="nucleotide sequence ID" value="NZ_JBICZW010000023.1"/>
</dbReference>
<gene>
    <name evidence="3" type="ORF">ACGFYS_28510</name>
</gene>
<protein>
    <submittedName>
        <fullName evidence="3">DUF2690 domain-containing protein</fullName>
    </submittedName>
</protein>
<dbReference type="InterPro" id="IPR001387">
    <property type="entry name" value="Cro/C1-type_HTH"/>
</dbReference>
<dbReference type="InterPro" id="IPR021224">
    <property type="entry name" value="DUF2690"/>
</dbReference>
<evidence type="ECO:0000256" key="2">
    <source>
        <dbReference type="SAM" id="Phobius"/>
    </source>
</evidence>
<evidence type="ECO:0000256" key="1">
    <source>
        <dbReference type="SAM" id="MobiDB-lite"/>
    </source>
</evidence>
<feature type="region of interest" description="Disordered" evidence="1">
    <location>
        <begin position="197"/>
        <end position="228"/>
    </location>
</feature>
<feature type="transmembrane region" description="Helical" evidence="2">
    <location>
        <begin position="170"/>
        <end position="190"/>
    </location>
</feature>
<reference evidence="3 4" key="1">
    <citation type="submission" date="2024-10" db="EMBL/GenBank/DDBJ databases">
        <title>The Natural Products Discovery Center: Release of the First 8490 Sequenced Strains for Exploring Actinobacteria Biosynthetic Diversity.</title>
        <authorList>
            <person name="Kalkreuter E."/>
            <person name="Kautsar S.A."/>
            <person name="Yang D."/>
            <person name="Bader C.D."/>
            <person name="Teijaro C.N."/>
            <person name="Fluegel L."/>
            <person name="Davis C.M."/>
            <person name="Simpson J.R."/>
            <person name="Lauterbach L."/>
            <person name="Steele A.D."/>
            <person name="Gui C."/>
            <person name="Meng S."/>
            <person name="Li G."/>
            <person name="Viehrig K."/>
            <person name="Ye F."/>
            <person name="Su P."/>
            <person name="Kiefer A.F."/>
            <person name="Nichols A."/>
            <person name="Cepeda A.J."/>
            <person name="Yan W."/>
            <person name="Fan B."/>
            <person name="Jiang Y."/>
            <person name="Adhikari A."/>
            <person name="Zheng C.-J."/>
            <person name="Schuster L."/>
            <person name="Cowan T.M."/>
            <person name="Smanski M.J."/>
            <person name="Chevrette M.G."/>
            <person name="De Carvalho L.P.S."/>
            <person name="Shen B."/>
        </authorList>
    </citation>
    <scope>NUCLEOTIDE SEQUENCE [LARGE SCALE GENOMIC DNA]</scope>
    <source>
        <strain evidence="3 4">NPDC048229</strain>
    </source>
</reference>
<keyword evidence="2" id="KW-0472">Membrane</keyword>
<keyword evidence="2" id="KW-0812">Transmembrane</keyword>
<evidence type="ECO:0000313" key="4">
    <source>
        <dbReference type="Proteomes" id="UP001604282"/>
    </source>
</evidence>
<evidence type="ECO:0000313" key="3">
    <source>
        <dbReference type="EMBL" id="MFG3192878.1"/>
    </source>
</evidence>
<comment type="caution">
    <text evidence="3">The sequence shown here is derived from an EMBL/GenBank/DDBJ whole genome shotgun (WGS) entry which is preliminary data.</text>
</comment>
<dbReference type="Pfam" id="PF13560">
    <property type="entry name" value="HTH_31"/>
    <property type="match status" value="1"/>
</dbReference>
<organism evidence="3 4">
    <name type="scientific">Streptomyces omiyaensis</name>
    <dbReference type="NCBI Taxonomy" id="68247"/>
    <lineage>
        <taxon>Bacteria</taxon>
        <taxon>Bacillati</taxon>
        <taxon>Actinomycetota</taxon>
        <taxon>Actinomycetes</taxon>
        <taxon>Kitasatosporales</taxon>
        <taxon>Streptomycetaceae</taxon>
        <taxon>Streptomyces</taxon>
    </lineage>
</organism>
<accession>A0ABW7C0I4</accession>
<sequence length="343" mass="35190">MREIKERHRLSYGRLAAMTHYSRSSWERFLNGKQLPTRVAVEELAAVGSEGPERLIALWEETVAAEQNGEAPAAGTEPDGGSGTDGTRVADGTTPANGADGADGSAGTAGTAGSTAGDAGARTPVGAAADSAAGGCSAPSAGPADTGTAPSSAVPPLPGRGPQLTLRRRLSRVLVAAAYVTAGALLGSLLTTQLDKDPAGTSGAQAPAPGRTAPGDPVAPASGETEVGCEGDTCLRREPQAMDCHWDASTVRETWLRGLQVQLRYSKACQAVWGRIENGTVGDRVVIDDQHGRSEEATIRVGTDTYTRMLAVSATTGPETVRICGVIKVDRRAECDPLGPVQP</sequence>
<keyword evidence="4" id="KW-1185">Reference proteome</keyword>
<feature type="region of interest" description="Disordered" evidence="1">
    <location>
        <begin position="68"/>
        <end position="163"/>
    </location>
</feature>
<dbReference type="Proteomes" id="UP001604282">
    <property type="component" value="Unassembled WGS sequence"/>
</dbReference>
<keyword evidence="2" id="KW-1133">Transmembrane helix</keyword>
<dbReference type="EMBL" id="JBICZW010000023">
    <property type="protein sequence ID" value="MFG3192878.1"/>
    <property type="molecule type" value="Genomic_DNA"/>
</dbReference>
<dbReference type="Pfam" id="PF10901">
    <property type="entry name" value="DUF2690"/>
    <property type="match status" value="1"/>
</dbReference>
<name>A0ABW7C0I4_9ACTN</name>
<proteinExistence type="predicted"/>